<evidence type="ECO:0000313" key="2">
    <source>
        <dbReference type="EMBL" id="MFB9752811.1"/>
    </source>
</evidence>
<reference evidence="2 3" key="1">
    <citation type="submission" date="2024-09" db="EMBL/GenBank/DDBJ databases">
        <authorList>
            <person name="Sun Q."/>
            <person name="Mori K."/>
        </authorList>
    </citation>
    <scope>NUCLEOTIDE SEQUENCE [LARGE SCALE GENOMIC DNA]</scope>
    <source>
        <strain evidence="2 3">JCM 12520</strain>
    </source>
</reference>
<keyword evidence="1" id="KW-0812">Transmembrane</keyword>
<keyword evidence="1" id="KW-1133">Transmembrane helix</keyword>
<feature type="transmembrane region" description="Helical" evidence="1">
    <location>
        <begin position="95"/>
        <end position="114"/>
    </location>
</feature>
<keyword evidence="1" id="KW-0472">Membrane</keyword>
<proteinExistence type="predicted"/>
<organism evidence="2 3">
    <name type="scientific">Paenibacillus hodogayensis</name>
    <dbReference type="NCBI Taxonomy" id="279208"/>
    <lineage>
        <taxon>Bacteria</taxon>
        <taxon>Bacillati</taxon>
        <taxon>Bacillota</taxon>
        <taxon>Bacilli</taxon>
        <taxon>Bacillales</taxon>
        <taxon>Paenibacillaceae</taxon>
        <taxon>Paenibacillus</taxon>
    </lineage>
</organism>
<comment type="caution">
    <text evidence="2">The sequence shown here is derived from an EMBL/GenBank/DDBJ whole genome shotgun (WGS) entry which is preliminary data.</text>
</comment>
<name>A0ABV5VXW0_9BACL</name>
<dbReference type="EMBL" id="JBHMAG010000012">
    <property type="protein sequence ID" value="MFB9752811.1"/>
    <property type="molecule type" value="Genomic_DNA"/>
</dbReference>
<feature type="transmembrane region" description="Helical" evidence="1">
    <location>
        <begin position="120"/>
        <end position="140"/>
    </location>
</feature>
<evidence type="ECO:0000313" key="3">
    <source>
        <dbReference type="Proteomes" id="UP001589619"/>
    </source>
</evidence>
<evidence type="ECO:0008006" key="4">
    <source>
        <dbReference type="Google" id="ProtNLM"/>
    </source>
</evidence>
<accession>A0ABV5VXW0</accession>
<sequence>MASEVTQLEKNRTTFIKRSLIGFAIWQLPYLIQHLHFDTFITGFITIISVIGAIVWAYYLIKIVRLSFLSQKKRSLAISLNNEYFQMIRLKSFTVGFWVVLGLVGILFVLSLYVALNIRLVLHLLLVVGVISPLVSYLIIDKDEVLEDE</sequence>
<dbReference type="Proteomes" id="UP001589619">
    <property type="component" value="Unassembled WGS sequence"/>
</dbReference>
<evidence type="ECO:0000256" key="1">
    <source>
        <dbReference type="SAM" id="Phobius"/>
    </source>
</evidence>
<feature type="transmembrane region" description="Helical" evidence="1">
    <location>
        <begin position="40"/>
        <end position="61"/>
    </location>
</feature>
<keyword evidence="3" id="KW-1185">Reference proteome</keyword>
<gene>
    <name evidence="2" type="ORF">ACFFNY_14695</name>
</gene>
<protein>
    <recommendedName>
        <fullName evidence="4">DUF3278 domain-containing protein</fullName>
    </recommendedName>
</protein>
<dbReference type="RefSeq" id="WP_344903197.1">
    <property type="nucleotide sequence ID" value="NZ_BAAAYO010000001.1"/>
</dbReference>